<feature type="transmembrane region" description="Helical" evidence="1">
    <location>
        <begin position="96"/>
        <end position="118"/>
    </location>
</feature>
<protein>
    <recommendedName>
        <fullName evidence="4">Histidine kinase</fullName>
    </recommendedName>
</protein>
<comment type="caution">
    <text evidence="2">The sequence shown here is derived from an EMBL/GenBank/DDBJ whole genome shotgun (WGS) entry which is preliminary data.</text>
</comment>
<name>A0ABN2QYW5_9MICO</name>
<keyword evidence="3" id="KW-1185">Reference proteome</keyword>
<organism evidence="2 3">
    <name type="scientific">Microbacterium deminutum</name>
    <dbReference type="NCBI Taxonomy" id="344164"/>
    <lineage>
        <taxon>Bacteria</taxon>
        <taxon>Bacillati</taxon>
        <taxon>Actinomycetota</taxon>
        <taxon>Actinomycetes</taxon>
        <taxon>Micrococcales</taxon>
        <taxon>Microbacteriaceae</taxon>
        <taxon>Microbacterium</taxon>
    </lineage>
</organism>
<feature type="transmembrane region" description="Helical" evidence="1">
    <location>
        <begin position="12"/>
        <end position="33"/>
    </location>
</feature>
<dbReference type="EMBL" id="BAAAOG010000004">
    <property type="protein sequence ID" value="GAA1960554.1"/>
    <property type="molecule type" value="Genomic_DNA"/>
</dbReference>
<evidence type="ECO:0000313" key="3">
    <source>
        <dbReference type="Proteomes" id="UP001499933"/>
    </source>
</evidence>
<reference evidence="2 3" key="1">
    <citation type="journal article" date="2019" name="Int. J. Syst. Evol. Microbiol.">
        <title>The Global Catalogue of Microorganisms (GCM) 10K type strain sequencing project: providing services to taxonomists for standard genome sequencing and annotation.</title>
        <authorList>
            <consortium name="The Broad Institute Genomics Platform"/>
            <consortium name="The Broad Institute Genome Sequencing Center for Infectious Disease"/>
            <person name="Wu L."/>
            <person name="Ma J."/>
        </authorList>
    </citation>
    <scope>NUCLEOTIDE SEQUENCE [LARGE SCALE GENOMIC DNA]</scope>
    <source>
        <strain evidence="2 3">JCM 14901</strain>
    </source>
</reference>
<feature type="transmembrane region" description="Helical" evidence="1">
    <location>
        <begin position="133"/>
        <end position="152"/>
    </location>
</feature>
<evidence type="ECO:0000256" key="1">
    <source>
        <dbReference type="SAM" id="Phobius"/>
    </source>
</evidence>
<gene>
    <name evidence="2" type="ORF">GCM10009776_24000</name>
</gene>
<sequence>MDAAPSRSSAPSWAAVSAWGAGLLEIALGAGMMTEAGGAARGAGAVLIIIGAGAIGWGAAMLARGRVIAPRASMAGALAGLIAAVVALGIDPVRTSVAAVGAASALLVAVALACGWVVRRQRRGTVRTAQPRLSALLVAAVIVAAVVTPALGATEAGRLAPDHSGHGLVVPGHQH</sequence>
<evidence type="ECO:0000313" key="2">
    <source>
        <dbReference type="EMBL" id="GAA1960554.1"/>
    </source>
</evidence>
<keyword evidence="1" id="KW-0472">Membrane</keyword>
<evidence type="ECO:0008006" key="4">
    <source>
        <dbReference type="Google" id="ProtNLM"/>
    </source>
</evidence>
<keyword evidence="1" id="KW-0812">Transmembrane</keyword>
<proteinExistence type="predicted"/>
<feature type="transmembrane region" description="Helical" evidence="1">
    <location>
        <begin position="72"/>
        <end position="90"/>
    </location>
</feature>
<feature type="transmembrane region" description="Helical" evidence="1">
    <location>
        <begin position="39"/>
        <end position="60"/>
    </location>
</feature>
<keyword evidence="1" id="KW-1133">Transmembrane helix</keyword>
<accession>A0ABN2QYW5</accession>
<dbReference type="Proteomes" id="UP001499933">
    <property type="component" value="Unassembled WGS sequence"/>
</dbReference>